<comment type="caution">
    <text evidence="3">The sequence shown here is derived from an EMBL/GenBank/DDBJ whole genome shotgun (WGS) entry which is preliminary data.</text>
</comment>
<sequence length="1151" mass="130754">MEEIKPDIIAIQEPYIKDKKLIGFPSRWNSYTSHNLKAAILIPNISLRTVLIAKRTNTVAIKIQMQNFPLTIISAYSSPKENIQITLQEITETLASIQNENILLGADLNGHNTIWGYKENDTRGNNILDFILANELFLLNNPDGPPTYLHNQNQGWPDLTVLSSRLATMNLHREVLETPSLSDHKYILTTLTETSSNSMYRRYKTLHGNHKKFLKFLSTHIEQISHQISNISNQQQLNETTKALQQLIIRACDHAYKKKQVNFIPTPNWWTQSLEIEKKRLRALRRRAQRANSLERQARFIQESKEKAIYKKKVKHARTSGWQQFCLAATNPYGKHYKAAFRKGVFPSQLAVLANSQPTGSLSTIANNFMDNMFPQPAYTVDYSQYQTYTQDDAQFSQQEVSYVVKHLPAGKAPGLDGIDNLVIKIIHKKFPHLLTSLFNKSLTLGSFPESFKIGNIVFFQKQGKDPSLSSSYRPISLLPALGKVLERLLTQRLTFHLERIRFISDRQFGFREGHSVDTAIDSLLNKIQEARTTSNHSIVLSIDIKGAFDNLHHEAIMKALLESQSPSNITKVFFNLLQNRKVTVQTPTGPIERDQRKGCPQGSCSGPALWNLVANSALNLPWRENVHVQAFADDFAMVIHAPTKKKLKETAQEAINIFDNWCTQNHLEVAPEKTNYIIFSSLVASPRLTWKGTTIKKVQNIRYLGVYLDDKLNWGAHMSAQATKALVLHQNIRKIAGKNWGISQQHRRILYKTVVERMLAHGAAAWCLKITAKIARKLTSIQRPFLLSITGAYRTSPTAALQVITGLPPLHLQLQQEARHITLTRLKKPLSPETTDIQPSQIESKAKGWTLHPSLFLNTNQICMTDGGPESIADTRAFHIFTDGSKTDEGVGAAYCIFKNKIITHQWKGQLQKYNTVFQAEITALREAIQYASENLKDQQVKVYVDNQASLYAIANPKTKAQIARQIFKNLIDNPNIKVSWIKAHANYPGNEKADELAKEATTTGQPYTVLLPTSHIKSVLKARLLRDWQELWTKGTTGRPIHKVLPKVSIHTQNWSRELSIFLMEHGPFPTYLHRFRLSQTDYCNCGGIGSPIHYATECPFTLSWHLKTPASSNIDPWRKSIAQNKILSNKICELIRFIHQNNDLFKIN</sequence>
<dbReference type="InterPro" id="IPR043502">
    <property type="entry name" value="DNA/RNA_pol_sf"/>
</dbReference>
<feature type="domain" description="RNase H type-1" evidence="2">
    <location>
        <begin position="875"/>
        <end position="1004"/>
    </location>
</feature>
<dbReference type="SUPFAM" id="SSF56219">
    <property type="entry name" value="DNase I-like"/>
    <property type="match status" value="1"/>
</dbReference>
<dbReference type="Gene3D" id="3.60.10.10">
    <property type="entry name" value="Endonuclease/exonuclease/phosphatase"/>
    <property type="match status" value="1"/>
</dbReference>
<dbReference type="Pfam" id="PF14529">
    <property type="entry name" value="Exo_endo_phos_2"/>
    <property type="match status" value="1"/>
</dbReference>
<dbReference type="InterPro" id="IPR002156">
    <property type="entry name" value="RNaseH_domain"/>
</dbReference>
<dbReference type="CDD" id="cd09276">
    <property type="entry name" value="Rnase_HI_RT_non_LTR"/>
    <property type="match status" value="1"/>
</dbReference>
<dbReference type="CDD" id="cd01650">
    <property type="entry name" value="RT_nLTR_like"/>
    <property type="match status" value="1"/>
</dbReference>
<dbReference type="Pfam" id="PF00075">
    <property type="entry name" value="RNase_H"/>
    <property type="match status" value="1"/>
</dbReference>
<dbReference type="SUPFAM" id="SSF56672">
    <property type="entry name" value="DNA/RNA polymerases"/>
    <property type="match status" value="1"/>
</dbReference>
<dbReference type="GO" id="GO:0042575">
    <property type="term" value="C:DNA polymerase complex"/>
    <property type="evidence" value="ECO:0007669"/>
    <property type="project" value="UniProtKB-ARBA"/>
</dbReference>
<dbReference type="PROSITE" id="PS50879">
    <property type="entry name" value="RNASE_H_1"/>
    <property type="match status" value="1"/>
</dbReference>
<dbReference type="SUPFAM" id="SSF53098">
    <property type="entry name" value="Ribonuclease H-like"/>
    <property type="match status" value="1"/>
</dbReference>
<dbReference type="Gene3D" id="3.30.420.10">
    <property type="entry name" value="Ribonuclease H-like superfamily/Ribonuclease H"/>
    <property type="match status" value="1"/>
</dbReference>
<protein>
    <recommendedName>
        <fullName evidence="5">Retrovirus-related Pol polyprotein from type-1 retrotransposable element R1</fullName>
    </recommendedName>
</protein>
<organism evidence="3 4">
    <name type="scientific">Araneus ventricosus</name>
    <name type="common">Orbweaver spider</name>
    <name type="synonym">Epeira ventricosa</name>
    <dbReference type="NCBI Taxonomy" id="182803"/>
    <lineage>
        <taxon>Eukaryota</taxon>
        <taxon>Metazoa</taxon>
        <taxon>Ecdysozoa</taxon>
        <taxon>Arthropoda</taxon>
        <taxon>Chelicerata</taxon>
        <taxon>Arachnida</taxon>
        <taxon>Araneae</taxon>
        <taxon>Araneomorphae</taxon>
        <taxon>Entelegynae</taxon>
        <taxon>Araneoidea</taxon>
        <taxon>Araneidae</taxon>
        <taxon>Araneus</taxon>
    </lineage>
</organism>
<accession>A0A4Y2AKS6</accession>
<dbReference type="InterPro" id="IPR012337">
    <property type="entry name" value="RNaseH-like_sf"/>
</dbReference>
<proteinExistence type="predicted"/>
<dbReference type="InterPro" id="IPR005135">
    <property type="entry name" value="Endo/exonuclease/phosphatase"/>
</dbReference>
<reference evidence="3 4" key="1">
    <citation type="journal article" date="2019" name="Sci. Rep.">
        <title>Orb-weaving spider Araneus ventricosus genome elucidates the spidroin gene catalogue.</title>
        <authorList>
            <person name="Kono N."/>
            <person name="Nakamura H."/>
            <person name="Ohtoshi R."/>
            <person name="Moran D.A.P."/>
            <person name="Shinohara A."/>
            <person name="Yoshida Y."/>
            <person name="Fujiwara M."/>
            <person name="Mori M."/>
            <person name="Tomita M."/>
            <person name="Arakawa K."/>
        </authorList>
    </citation>
    <scope>NUCLEOTIDE SEQUENCE [LARGE SCALE GENOMIC DNA]</scope>
</reference>
<feature type="domain" description="Reverse transcriptase" evidence="1">
    <location>
        <begin position="441"/>
        <end position="696"/>
    </location>
</feature>
<dbReference type="Proteomes" id="UP000499080">
    <property type="component" value="Unassembled WGS sequence"/>
</dbReference>
<dbReference type="InterPro" id="IPR036397">
    <property type="entry name" value="RNaseH_sf"/>
</dbReference>
<dbReference type="OrthoDB" id="6433533at2759"/>
<dbReference type="Pfam" id="PF00078">
    <property type="entry name" value="RVT_1"/>
    <property type="match status" value="1"/>
</dbReference>
<dbReference type="GO" id="GO:0071897">
    <property type="term" value="P:DNA biosynthetic process"/>
    <property type="evidence" value="ECO:0007669"/>
    <property type="project" value="UniProtKB-ARBA"/>
</dbReference>
<dbReference type="InterPro" id="IPR036691">
    <property type="entry name" value="Endo/exonu/phosph_ase_sf"/>
</dbReference>
<dbReference type="PROSITE" id="PS50878">
    <property type="entry name" value="RT_POL"/>
    <property type="match status" value="1"/>
</dbReference>
<dbReference type="GO" id="GO:0003676">
    <property type="term" value="F:nucleic acid binding"/>
    <property type="evidence" value="ECO:0007669"/>
    <property type="project" value="InterPro"/>
</dbReference>
<dbReference type="InterPro" id="IPR000477">
    <property type="entry name" value="RT_dom"/>
</dbReference>
<evidence type="ECO:0000259" key="2">
    <source>
        <dbReference type="PROSITE" id="PS50879"/>
    </source>
</evidence>
<dbReference type="PANTHER" id="PTHR19446">
    <property type="entry name" value="REVERSE TRANSCRIPTASES"/>
    <property type="match status" value="1"/>
</dbReference>
<evidence type="ECO:0008006" key="5">
    <source>
        <dbReference type="Google" id="ProtNLM"/>
    </source>
</evidence>
<evidence type="ECO:0000313" key="4">
    <source>
        <dbReference type="Proteomes" id="UP000499080"/>
    </source>
</evidence>
<evidence type="ECO:0000313" key="3">
    <source>
        <dbReference type="EMBL" id="GBL80358.1"/>
    </source>
</evidence>
<dbReference type="AlphaFoldDB" id="A0A4Y2AKS6"/>
<dbReference type="EMBL" id="BGPR01000021">
    <property type="protein sequence ID" value="GBL80358.1"/>
    <property type="molecule type" value="Genomic_DNA"/>
</dbReference>
<gene>
    <name evidence="3" type="primary">R1A1-elementORF2_437</name>
    <name evidence="3" type="ORF">AVEN_92268_1</name>
</gene>
<dbReference type="GO" id="GO:0004523">
    <property type="term" value="F:RNA-DNA hybrid ribonuclease activity"/>
    <property type="evidence" value="ECO:0007669"/>
    <property type="project" value="InterPro"/>
</dbReference>
<name>A0A4Y2AKS6_ARAVE</name>
<keyword evidence="4" id="KW-1185">Reference proteome</keyword>
<evidence type="ECO:0000259" key="1">
    <source>
        <dbReference type="PROSITE" id="PS50878"/>
    </source>
</evidence>